<gene>
    <name evidence="3" type="ORF">V1264_007293</name>
</gene>
<evidence type="ECO:0000256" key="1">
    <source>
        <dbReference type="SAM" id="SignalP"/>
    </source>
</evidence>
<evidence type="ECO:0000313" key="4">
    <source>
        <dbReference type="Proteomes" id="UP001374579"/>
    </source>
</evidence>
<evidence type="ECO:0000313" key="3">
    <source>
        <dbReference type="EMBL" id="KAK7093567.1"/>
    </source>
</evidence>
<comment type="caution">
    <text evidence="3">The sequence shown here is derived from an EMBL/GenBank/DDBJ whole genome shotgun (WGS) entry which is preliminary data.</text>
</comment>
<feature type="chain" id="PRO_5042819895" description="Anthrax toxin lethal/endema factor N-/C-terminal domain-containing protein" evidence="1">
    <location>
        <begin position="17"/>
        <end position="314"/>
    </location>
</feature>
<dbReference type="SUPFAM" id="SSF55486">
    <property type="entry name" value="Metalloproteases ('zincins'), catalytic domain"/>
    <property type="match status" value="1"/>
</dbReference>
<dbReference type="EMBL" id="JBAMIC010000019">
    <property type="protein sequence ID" value="KAK7093567.1"/>
    <property type="molecule type" value="Genomic_DNA"/>
</dbReference>
<accession>A0AAN9AUX9</accession>
<proteinExistence type="predicted"/>
<protein>
    <recommendedName>
        <fullName evidence="2">Anthrax toxin lethal/endema factor N-/C-terminal domain-containing protein</fullName>
    </recommendedName>
</protein>
<sequence length="314" mass="34437">MQGFTILFSLFGVALCRPAIETQYGNFSTDPLSPEDYEWLAKHTPTQRVTYPPGFKFMYVAQSGQIVENHRPSSGSYIEIVGSPGTAHSALYTAALEVGKMMRHSPSHIFSNIAHHSGAGLGVFTAQEKIVVFPEFYHLKDTAACHGRCDGSCKHTCTFDGRKYENIAGVTSTRAVVLIDNVLCNTHDPYHHHDNILVHEFGHCVERSGLSSTEKNQVTAAYNNAKAHHLWTSSSYAMANHAEYFAEGTGAFFLVNMQSSTGGMTNCPGHQCRSESEVRAHLHSHDPLLYAALSHIYTSDRPSTPSGLKICNSG</sequence>
<dbReference type="AlphaFoldDB" id="A0AAN9AUX9"/>
<keyword evidence="4" id="KW-1185">Reference proteome</keyword>
<dbReference type="Gene3D" id="3.40.390.10">
    <property type="entry name" value="Collagenase (Catalytic Domain)"/>
    <property type="match status" value="1"/>
</dbReference>
<dbReference type="Proteomes" id="UP001374579">
    <property type="component" value="Unassembled WGS sequence"/>
</dbReference>
<dbReference type="GO" id="GO:0008237">
    <property type="term" value="F:metallopeptidase activity"/>
    <property type="evidence" value="ECO:0007669"/>
    <property type="project" value="InterPro"/>
</dbReference>
<dbReference type="InterPro" id="IPR024079">
    <property type="entry name" value="MetalloPept_cat_dom_sf"/>
</dbReference>
<dbReference type="InterPro" id="IPR014781">
    <property type="entry name" value="Anthrax_toxin_lethal/edema_N/C"/>
</dbReference>
<evidence type="ECO:0000259" key="2">
    <source>
        <dbReference type="Pfam" id="PF07737"/>
    </source>
</evidence>
<keyword evidence="1" id="KW-0732">Signal</keyword>
<organism evidence="3 4">
    <name type="scientific">Littorina saxatilis</name>
    <dbReference type="NCBI Taxonomy" id="31220"/>
    <lineage>
        <taxon>Eukaryota</taxon>
        <taxon>Metazoa</taxon>
        <taxon>Spiralia</taxon>
        <taxon>Lophotrochozoa</taxon>
        <taxon>Mollusca</taxon>
        <taxon>Gastropoda</taxon>
        <taxon>Caenogastropoda</taxon>
        <taxon>Littorinimorpha</taxon>
        <taxon>Littorinoidea</taxon>
        <taxon>Littorinidae</taxon>
        <taxon>Littorina</taxon>
    </lineage>
</organism>
<reference evidence="3 4" key="1">
    <citation type="submission" date="2024-02" db="EMBL/GenBank/DDBJ databases">
        <title>Chromosome-scale genome assembly of the rough periwinkle Littorina saxatilis.</title>
        <authorList>
            <person name="De Jode A."/>
            <person name="Faria R."/>
            <person name="Formenti G."/>
            <person name="Sims Y."/>
            <person name="Smith T.P."/>
            <person name="Tracey A."/>
            <person name="Wood J.M.D."/>
            <person name="Zagrodzka Z.B."/>
            <person name="Johannesson K."/>
            <person name="Butlin R.K."/>
            <person name="Leder E.H."/>
        </authorList>
    </citation>
    <scope>NUCLEOTIDE SEQUENCE [LARGE SCALE GENOMIC DNA]</scope>
    <source>
        <strain evidence="3">Snail1</strain>
        <tissue evidence="3">Muscle</tissue>
    </source>
</reference>
<feature type="domain" description="Anthrax toxin lethal/endema factor N-/C-terminal" evidence="2">
    <location>
        <begin position="104"/>
        <end position="253"/>
    </location>
</feature>
<name>A0AAN9AUX9_9CAEN</name>
<feature type="signal peptide" evidence="1">
    <location>
        <begin position="1"/>
        <end position="16"/>
    </location>
</feature>
<dbReference type="Pfam" id="PF07737">
    <property type="entry name" value="ATLF"/>
    <property type="match status" value="1"/>
</dbReference>